<dbReference type="SUPFAM" id="SSF81301">
    <property type="entry name" value="Nucleotidyltransferase"/>
    <property type="match status" value="1"/>
</dbReference>
<dbReference type="InterPro" id="IPR002934">
    <property type="entry name" value="Polymerase_NTP_transf_dom"/>
</dbReference>
<dbReference type="PANTHER" id="PTHR33933:SF1">
    <property type="entry name" value="PROTEIN ADENYLYLTRANSFERASE MNTA-RELATED"/>
    <property type="match status" value="1"/>
</dbReference>
<proteinExistence type="predicted"/>
<comment type="caution">
    <text evidence="2">The sequence shown here is derived from an EMBL/GenBank/DDBJ whole genome shotgun (WGS) entry which is preliminary data.</text>
</comment>
<name>A0ABV2M144_9FIRM</name>
<gene>
    <name evidence="2" type="ORF">ABID24_001427</name>
</gene>
<protein>
    <submittedName>
        <fullName evidence="2">Nucleotidyltransferase</fullName>
    </submittedName>
</protein>
<dbReference type="PANTHER" id="PTHR33933">
    <property type="entry name" value="NUCLEOTIDYLTRANSFERASE"/>
    <property type="match status" value="1"/>
</dbReference>
<accession>A0ABV2M144</accession>
<dbReference type="CDD" id="cd05403">
    <property type="entry name" value="NT_KNTase_like"/>
    <property type="match status" value="1"/>
</dbReference>
<dbReference type="Pfam" id="PF01909">
    <property type="entry name" value="NTP_transf_2"/>
    <property type="match status" value="1"/>
</dbReference>
<dbReference type="InterPro" id="IPR052548">
    <property type="entry name" value="Type_VII_TA_antitoxin"/>
</dbReference>
<keyword evidence="3" id="KW-1185">Reference proteome</keyword>
<evidence type="ECO:0000313" key="3">
    <source>
        <dbReference type="Proteomes" id="UP001549106"/>
    </source>
</evidence>
<organism evidence="2 3">
    <name type="scientific">Blautia caecimuris</name>
    <dbReference type="NCBI Taxonomy" id="1796615"/>
    <lineage>
        <taxon>Bacteria</taxon>
        <taxon>Bacillati</taxon>
        <taxon>Bacillota</taxon>
        <taxon>Clostridia</taxon>
        <taxon>Lachnospirales</taxon>
        <taxon>Lachnospiraceae</taxon>
        <taxon>Blautia</taxon>
    </lineage>
</organism>
<evidence type="ECO:0000259" key="1">
    <source>
        <dbReference type="Pfam" id="PF01909"/>
    </source>
</evidence>
<dbReference type="RefSeq" id="WP_147599599.1">
    <property type="nucleotide sequence ID" value="NZ_BAABXP010000002.1"/>
</dbReference>
<dbReference type="EMBL" id="JBEPMJ010000008">
    <property type="protein sequence ID" value="MET3750183.1"/>
    <property type="molecule type" value="Genomic_DNA"/>
</dbReference>
<evidence type="ECO:0000313" key="2">
    <source>
        <dbReference type="EMBL" id="MET3750183.1"/>
    </source>
</evidence>
<dbReference type="InterPro" id="IPR043519">
    <property type="entry name" value="NT_sf"/>
</dbReference>
<dbReference type="Proteomes" id="UP001549106">
    <property type="component" value="Unassembled WGS sequence"/>
</dbReference>
<feature type="domain" description="Polymerase nucleotidyl transferase" evidence="1">
    <location>
        <begin position="27"/>
        <end position="60"/>
    </location>
</feature>
<sequence>MYNISLNEQVIQAVEKETVHLITEAMGSDVVKIILYGSCARGDYTEDSDIDIALLLKSDRLKAKKYGSVLANIATELAMKYFAVVNFVCLPYEEYIDKNDWYDYFRNIKQEGRVLYG</sequence>
<dbReference type="Gene3D" id="3.30.460.10">
    <property type="entry name" value="Beta Polymerase, domain 2"/>
    <property type="match status" value="1"/>
</dbReference>
<reference evidence="2 3" key="1">
    <citation type="submission" date="2024-06" db="EMBL/GenBank/DDBJ databases">
        <title>Genomic Encyclopedia of Type Strains, Phase IV (KMG-IV): sequencing the most valuable type-strain genomes for metagenomic binning, comparative biology and taxonomic classification.</title>
        <authorList>
            <person name="Goeker M."/>
        </authorList>
    </citation>
    <scope>NUCLEOTIDE SEQUENCE [LARGE SCALE GENOMIC DNA]</scope>
    <source>
        <strain evidence="2 3">DSM 29492</strain>
    </source>
</reference>